<dbReference type="EMBL" id="PVWO01000301">
    <property type="protein sequence ID" value="PSB53389.1"/>
    <property type="molecule type" value="Genomic_DNA"/>
</dbReference>
<dbReference type="OrthoDB" id="454453at2"/>
<dbReference type="CDD" id="cd06260">
    <property type="entry name" value="DUF820-like"/>
    <property type="match status" value="1"/>
</dbReference>
<dbReference type="PANTHER" id="PTHR34107:SF7">
    <property type="entry name" value="SLR2092 PROTEIN"/>
    <property type="match status" value="1"/>
</dbReference>
<dbReference type="AlphaFoldDB" id="A0A2T1G816"/>
<dbReference type="Gene3D" id="3.90.1570.10">
    <property type="entry name" value="tt1808, chain A"/>
    <property type="match status" value="1"/>
</dbReference>
<organism evidence="2 3">
    <name type="scientific">Chamaesiphon polymorphus CCALA 037</name>
    <dbReference type="NCBI Taxonomy" id="2107692"/>
    <lineage>
        <taxon>Bacteria</taxon>
        <taxon>Bacillati</taxon>
        <taxon>Cyanobacteriota</taxon>
        <taxon>Cyanophyceae</taxon>
        <taxon>Gomontiellales</taxon>
        <taxon>Chamaesiphonaceae</taxon>
        <taxon>Chamaesiphon</taxon>
    </lineage>
</organism>
<gene>
    <name evidence="2" type="ORF">C7B77_19590</name>
</gene>
<evidence type="ECO:0000259" key="1">
    <source>
        <dbReference type="Pfam" id="PF05685"/>
    </source>
</evidence>
<evidence type="ECO:0000313" key="2">
    <source>
        <dbReference type="EMBL" id="PSB53389.1"/>
    </source>
</evidence>
<keyword evidence="3" id="KW-1185">Reference proteome</keyword>
<reference evidence="2 3" key="1">
    <citation type="submission" date="2018-03" db="EMBL/GenBank/DDBJ databases">
        <title>The ancient ancestry and fast evolution of plastids.</title>
        <authorList>
            <person name="Moore K.R."/>
            <person name="Magnabosco C."/>
            <person name="Momper L."/>
            <person name="Gold D.A."/>
            <person name="Bosak T."/>
            <person name="Fournier G.P."/>
        </authorList>
    </citation>
    <scope>NUCLEOTIDE SEQUENCE [LARGE SCALE GENOMIC DNA]</scope>
    <source>
        <strain evidence="2 3">CCALA 037</strain>
    </source>
</reference>
<sequence>MQLLDTHTPLLNTQSVTLHVTREQFDALCHDNPELRLELTATGELIVMPPVSLDSSGKNLDLATDVAIWNRQTRLGRVYDSSGGFTLPNGSLKSADVMWLQQSKVDALPPGVTFPEVVPDFVIELRSSQSDSLSKLQAKMLEYRDNGVRLGWLINPQQQQVEIYRIGRDVEILESPTNLSGEDVLSGFVLDLRSIFS</sequence>
<dbReference type="Pfam" id="PF05685">
    <property type="entry name" value="Uma2"/>
    <property type="match status" value="1"/>
</dbReference>
<dbReference type="InterPro" id="IPR012296">
    <property type="entry name" value="Nuclease_put_TT1808"/>
</dbReference>
<accession>A0A2T1G816</accession>
<dbReference type="Proteomes" id="UP000238937">
    <property type="component" value="Unassembled WGS sequence"/>
</dbReference>
<feature type="domain" description="Putative restriction endonuclease" evidence="1">
    <location>
        <begin position="23"/>
        <end position="192"/>
    </location>
</feature>
<comment type="caution">
    <text evidence="2">The sequence shown here is derived from an EMBL/GenBank/DDBJ whole genome shotgun (WGS) entry which is preliminary data.</text>
</comment>
<dbReference type="SUPFAM" id="SSF52980">
    <property type="entry name" value="Restriction endonuclease-like"/>
    <property type="match status" value="1"/>
</dbReference>
<dbReference type="RefSeq" id="WP_106308683.1">
    <property type="nucleotide sequence ID" value="NZ_PVWO01000301.1"/>
</dbReference>
<protein>
    <recommendedName>
        <fullName evidence="1">Putative restriction endonuclease domain-containing protein</fullName>
    </recommendedName>
</protein>
<evidence type="ECO:0000313" key="3">
    <source>
        <dbReference type="Proteomes" id="UP000238937"/>
    </source>
</evidence>
<proteinExistence type="predicted"/>
<dbReference type="InterPro" id="IPR008538">
    <property type="entry name" value="Uma2"/>
</dbReference>
<dbReference type="InterPro" id="IPR011335">
    <property type="entry name" value="Restrct_endonuc-II-like"/>
</dbReference>
<dbReference type="PANTHER" id="PTHR34107">
    <property type="entry name" value="SLL0198 PROTEIN-RELATED"/>
    <property type="match status" value="1"/>
</dbReference>
<name>A0A2T1G816_9CYAN</name>